<evidence type="ECO:0000256" key="1">
    <source>
        <dbReference type="ARBA" id="ARBA00010394"/>
    </source>
</evidence>
<organism evidence="4 5">
    <name type="scientific">Blattamonas nauphoetae</name>
    <dbReference type="NCBI Taxonomy" id="2049346"/>
    <lineage>
        <taxon>Eukaryota</taxon>
        <taxon>Metamonada</taxon>
        <taxon>Preaxostyla</taxon>
        <taxon>Oxymonadida</taxon>
        <taxon>Blattamonas</taxon>
    </lineage>
</organism>
<comment type="similarity">
    <text evidence="1">Belongs to the importin alpha family.</text>
</comment>
<evidence type="ECO:0000256" key="2">
    <source>
        <dbReference type="ARBA" id="ARBA00022448"/>
    </source>
</evidence>
<accession>A0ABQ9XN09</accession>
<keyword evidence="2" id="KW-0813">Transport</keyword>
<comment type="caution">
    <text evidence="4">The sequence shown here is derived from an EMBL/GenBank/DDBJ whole genome shotgun (WGS) entry which is preliminary data.</text>
</comment>
<evidence type="ECO:0000313" key="5">
    <source>
        <dbReference type="Proteomes" id="UP001281761"/>
    </source>
</evidence>
<evidence type="ECO:0000256" key="3">
    <source>
        <dbReference type="ARBA" id="ARBA00022927"/>
    </source>
</evidence>
<dbReference type="SUPFAM" id="SSF48371">
    <property type="entry name" value="ARM repeat"/>
    <property type="match status" value="1"/>
</dbReference>
<sequence>MFFSSNRESRFLEDDLSNQPFSLRNKPEVTALRHGRRADILMVNQADQDDDSISPSEREQIQLNCQQLSDSSNPDTASSISNLHSLIHSAVSSHRKLINLCTELTSHDGFNIVLNTLTSSPSRAIQLTSMHTLINISACPNLCDYPVTHPSIIPTIAKYLADPDIEIACNATWILANFSAISHSSRDLVNSFRLHQVIYDLYKHHESGEKSQFRRIFLFAICSMLIDQRRPPLVRNGMLPANDLEYEEDQQIQNELKRLGMSKGDERQCVLVGEVGKDQMWDEGVRSYLQKEDLVFVSRYGAALAEIESKLQDRYVETSSYTEAYARELLAESVSNGALEADMEMLDKFQSILYTRLYGFHVLPDLVALLDSNDPEVVQDASSVLSSIFLHNPKAVQRCLLRLSPETLMQQARNQHEIVRLPVLSMIGAIVMSSPELSERLVRENLLAYLYPMLKRGRIRFSVEAAWIVSHIAHGTEYCVDAVFAIAPPSDLCQMLKGDENRVVVQVAHLFISLFENAHTDAQRRDLLESGIASTLLVKLKTTSRTSLLIVLLELTRAALELGASDSRIAYNQGFSKPNYIQNKMDFFNGPQVLQTLLHHSSPIVRTASHSLLEEFFQSTVIGGIVEQEAEMFLDR</sequence>
<name>A0ABQ9XN09_9EUKA</name>
<dbReference type="InterPro" id="IPR016024">
    <property type="entry name" value="ARM-type_fold"/>
</dbReference>
<dbReference type="PANTHER" id="PTHR23316">
    <property type="entry name" value="IMPORTIN ALPHA"/>
    <property type="match status" value="1"/>
</dbReference>
<dbReference type="InterPro" id="IPR011989">
    <property type="entry name" value="ARM-like"/>
</dbReference>
<evidence type="ECO:0000313" key="4">
    <source>
        <dbReference type="EMBL" id="KAK2953788.1"/>
    </source>
</evidence>
<dbReference type="EMBL" id="JARBJD010000087">
    <property type="protein sequence ID" value="KAK2953788.1"/>
    <property type="molecule type" value="Genomic_DNA"/>
</dbReference>
<dbReference type="Proteomes" id="UP001281761">
    <property type="component" value="Unassembled WGS sequence"/>
</dbReference>
<keyword evidence="5" id="KW-1185">Reference proteome</keyword>
<proteinExistence type="inferred from homology"/>
<protein>
    <recommendedName>
        <fullName evidence="6">Importin subunit alpha</fullName>
    </recommendedName>
</protein>
<evidence type="ECO:0008006" key="6">
    <source>
        <dbReference type="Google" id="ProtNLM"/>
    </source>
</evidence>
<keyword evidence="3" id="KW-0653">Protein transport</keyword>
<gene>
    <name evidence="4" type="ORF">BLNAU_11345</name>
</gene>
<reference evidence="4 5" key="1">
    <citation type="journal article" date="2022" name="bioRxiv">
        <title>Genomics of Preaxostyla Flagellates Illuminates Evolutionary Transitions and the Path Towards Mitochondrial Loss.</title>
        <authorList>
            <person name="Novak L.V.F."/>
            <person name="Treitli S.C."/>
            <person name="Pyrih J."/>
            <person name="Halakuc P."/>
            <person name="Pipaliya S.V."/>
            <person name="Vacek V."/>
            <person name="Brzon O."/>
            <person name="Soukal P."/>
            <person name="Eme L."/>
            <person name="Dacks J.B."/>
            <person name="Karnkowska A."/>
            <person name="Elias M."/>
            <person name="Hampl V."/>
        </authorList>
    </citation>
    <scope>NUCLEOTIDE SEQUENCE [LARGE SCALE GENOMIC DNA]</scope>
    <source>
        <strain evidence="4">NAU3</strain>
        <tissue evidence="4">Gut</tissue>
    </source>
</reference>
<dbReference type="Gene3D" id="1.25.10.10">
    <property type="entry name" value="Leucine-rich Repeat Variant"/>
    <property type="match status" value="2"/>
</dbReference>